<dbReference type="Pfam" id="PF00392">
    <property type="entry name" value="GntR"/>
    <property type="match status" value="1"/>
</dbReference>
<comment type="caution">
    <text evidence="7">The sequence shown here is derived from an EMBL/GenBank/DDBJ whole genome shotgun (WGS) entry which is preliminary data.</text>
</comment>
<dbReference type="Pfam" id="PF00155">
    <property type="entry name" value="Aminotran_1_2"/>
    <property type="match status" value="1"/>
</dbReference>
<dbReference type="PROSITE" id="PS50949">
    <property type="entry name" value="HTH_GNTR"/>
    <property type="match status" value="1"/>
</dbReference>
<evidence type="ECO:0000256" key="2">
    <source>
        <dbReference type="ARBA" id="ARBA00022898"/>
    </source>
</evidence>
<dbReference type="InterPro" id="IPR015424">
    <property type="entry name" value="PyrdxlP-dep_Trfase"/>
</dbReference>
<name>A0A7W4VXD4_9ACTN</name>
<dbReference type="InterPro" id="IPR051446">
    <property type="entry name" value="HTH_trans_reg/aminotransferase"/>
</dbReference>
<dbReference type="PANTHER" id="PTHR46577:SF1">
    <property type="entry name" value="HTH-TYPE TRANSCRIPTIONAL REGULATORY PROTEIN GABR"/>
    <property type="match status" value="1"/>
</dbReference>
<dbReference type="SUPFAM" id="SSF53383">
    <property type="entry name" value="PLP-dependent transferases"/>
    <property type="match status" value="1"/>
</dbReference>
<dbReference type="InterPro" id="IPR004839">
    <property type="entry name" value="Aminotransferase_I/II_large"/>
</dbReference>
<dbReference type="Proteomes" id="UP000589626">
    <property type="component" value="Unassembled WGS sequence"/>
</dbReference>
<dbReference type="Gene3D" id="3.40.640.10">
    <property type="entry name" value="Type I PLP-dependent aspartate aminotransferase-like (Major domain)"/>
    <property type="match status" value="1"/>
</dbReference>
<dbReference type="GO" id="GO:0003700">
    <property type="term" value="F:DNA-binding transcription factor activity"/>
    <property type="evidence" value="ECO:0007669"/>
    <property type="project" value="InterPro"/>
</dbReference>
<dbReference type="InterPro" id="IPR015421">
    <property type="entry name" value="PyrdxlP-dep_Trfase_major"/>
</dbReference>
<keyword evidence="5" id="KW-0804">Transcription</keyword>
<keyword evidence="8" id="KW-1185">Reference proteome</keyword>
<protein>
    <submittedName>
        <fullName evidence="7">DNA-binding transcriptional MocR family regulator</fullName>
    </submittedName>
</protein>
<proteinExistence type="inferred from homology"/>
<dbReference type="GO" id="GO:0030170">
    <property type="term" value="F:pyridoxal phosphate binding"/>
    <property type="evidence" value="ECO:0007669"/>
    <property type="project" value="InterPro"/>
</dbReference>
<dbReference type="CDD" id="cd00609">
    <property type="entry name" value="AAT_like"/>
    <property type="match status" value="1"/>
</dbReference>
<dbReference type="Gene3D" id="1.10.10.10">
    <property type="entry name" value="Winged helix-like DNA-binding domain superfamily/Winged helix DNA-binding domain"/>
    <property type="match status" value="1"/>
</dbReference>
<keyword evidence="2" id="KW-0663">Pyridoxal phosphate</keyword>
<evidence type="ECO:0000313" key="8">
    <source>
        <dbReference type="Proteomes" id="UP000589626"/>
    </source>
</evidence>
<reference evidence="7 8" key="1">
    <citation type="submission" date="2020-08" db="EMBL/GenBank/DDBJ databases">
        <title>Sequencing the genomes of 1000 actinobacteria strains.</title>
        <authorList>
            <person name="Klenk H.-P."/>
        </authorList>
    </citation>
    <scope>NUCLEOTIDE SEQUENCE [LARGE SCALE GENOMIC DNA]</scope>
    <source>
        <strain evidence="7 8">DSM 105498</strain>
    </source>
</reference>
<dbReference type="AlphaFoldDB" id="A0A7W4VXD4"/>
<evidence type="ECO:0000256" key="4">
    <source>
        <dbReference type="ARBA" id="ARBA00023125"/>
    </source>
</evidence>
<dbReference type="PANTHER" id="PTHR46577">
    <property type="entry name" value="HTH-TYPE TRANSCRIPTIONAL REGULATORY PROTEIN GABR"/>
    <property type="match status" value="1"/>
</dbReference>
<dbReference type="InterPro" id="IPR036390">
    <property type="entry name" value="WH_DNA-bd_sf"/>
</dbReference>
<keyword evidence="4 7" id="KW-0238">DNA-binding</keyword>
<dbReference type="InterPro" id="IPR036388">
    <property type="entry name" value="WH-like_DNA-bd_sf"/>
</dbReference>
<keyword evidence="3" id="KW-0805">Transcription regulation</keyword>
<evidence type="ECO:0000313" key="7">
    <source>
        <dbReference type="EMBL" id="MBB3043047.1"/>
    </source>
</evidence>
<dbReference type="EMBL" id="JACHWR010000002">
    <property type="protein sequence ID" value="MBB3043047.1"/>
    <property type="molecule type" value="Genomic_DNA"/>
</dbReference>
<evidence type="ECO:0000256" key="1">
    <source>
        <dbReference type="ARBA" id="ARBA00005384"/>
    </source>
</evidence>
<organism evidence="7 8">
    <name type="scientific">Nocardioides soli</name>
    <dbReference type="NCBI Taxonomy" id="1036020"/>
    <lineage>
        <taxon>Bacteria</taxon>
        <taxon>Bacillati</taxon>
        <taxon>Actinomycetota</taxon>
        <taxon>Actinomycetes</taxon>
        <taxon>Propionibacteriales</taxon>
        <taxon>Nocardioidaceae</taxon>
        <taxon>Nocardioides</taxon>
    </lineage>
</organism>
<comment type="similarity">
    <text evidence="1">In the C-terminal section; belongs to the class-I pyridoxal-phosphate-dependent aminotransferase family.</text>
</comment>
<gene>
    <name evidence="7" type="ORF">FHU40_002865</name>
</gene>
<accession>A0A7W4VXD4</accession>
<feature type="domain" description="HTH gntR-type" evidence="6">
    <location>
        <begin position="17"/>
        <end position="85"/>
    </location>
</feature>
<dbReference type="CDD" id="cd07377">
    <property type="entry name" value="WHTH_GntR"/>
    <property type="match status" value="1"/>
</dbReference>
<evidence type="ECO:0000256" key="5">
    <source>
        <dbReference type="ARBA" id="ARBA00023163"/>
    </source>
</evidence>
<dbReference type="InterPro" id="IPR000524">
    <property type="entry name" value="Tscrpt_reg_HTH_GntR"/>
</dbReference>
<dbReference type="SUPFAM" id="SSF46785">
    <property type="entry name" value="Winged helix' DNA-binding domain"/>
    <property type="match status" value="1"/>
</dbReference>
<evidence type="ECO:0000256" key="3">
    <source>
        <dbReference type="ARBA" id="ARBA00023015"/>
    </source>
</evidence>
<dbReference type="GO" id="GO:0003677">
    <property type="term" value="F:DNA binding"/>
    <property type="evidence" value="ECO:0007669"/>
    <property type="project" value="UniProtKB-KW"/>
</dbReference>
<sequence length="455" mass="47790">MPNWSEGESTVTAPIAGTTASEIAASVRAHVDSGALRPGAPLPPVRQLADVLGVNRNTVVSAYRQLVRAGVARTRGRAGTTIAERSDGPEEGFARDTELRDVGHGNPDPRLLPDAAAALTASSAPPTLYGESVIDPELAEWATRWIATDQPRDFRLTLTHGAVDAVERLLAQALTQGDAVALEDPCFLASIHTVRLAGYRTMPVPMDEEGMTVAGLRAALSAGVRAVVCTPRAHNPTGTSLGAARAAELRAVLAEHPYVLVIEDDHFSRLSTTDYHSIIGPEHARWALVRSVSKFLGPDLRLAFVASDPETGGRLAARISPGTTWVSHLLQRLARTLLLDPAVGGAVSAAGAHYAERNAAFVAGLAAHGVAARADDGLNVWVDVRGDAARVGQRLMRRGWLARIGDDFALAEDGPSAHHLRLTVHALDAATAEQLVADVAAAVAGRPVLSGETST</sequence>
<dbReference type="RefSeq" id="WP_183592939.1">
    <property type="nucleotide sequence ID" value="NZ_JACHWR010000002.1"/>
</dbReference>
<dbReference type="SMART" id="SM00345">
    <property type="entry name" value="HTH_GNTR"/>
    <property type="match status" value="1"/>
</dbReference>
<evidence type="ECO:0000259" key="6">
    <source>
        <dbReference type="PROSITE" id="PS50949"/>
    </source>
</evidence>